<dbReference type="AlphaFoldDB" id="E8V8T9"/>
<gene>
    <name evidence="1" type="ordered locus">AciPR4_3372</name>
</gene>
<evidence type="ECO:0000313" key="1">
    <source>
        <dbReference type="EMBL" id="ADV84126.1"/>
    </source>
</evidence>
<proteinExistence type="predicted"/>
<dbReference type="HOGENOM" id="CLU_108441_0_0_0"/>
<name>E8V8T9_TERSS</name>
<organism evidence="1 2">
    <name type="scientific">Terriglobus saanensis (strain ATCC BAA-1853 / DSM 23119 / SP1PR4)</name>
    <dbReference type="NCBI Taxonomy" id="401053"/>
    <lineage>
        <taxon>Bacteria</taxon>
        <taxon>Pseudomonadati</taxon>
        <taxon>Acidobacteriota</taxon>
        <taxon>Terriglobia</taxon>
        <taxon>Terriglobales</taxon>
        <taxon>Acidobacteriaceae</taxon>
        <taxon>Terriglobus</taxon>
    </lineage>
</organism>
<accession>E8V8T9</accession>
<protein>
    <submittedName>
        <fullName evidence="1">Uncharacterized protein</fullName>
    </submittedName>
</protein>
<dbReference type="EMBL" id="CP002467">
    <property type="protein sequence ID" value="ADV84126.1"/>
    <property type="molecule type" value="Genomic_DNA"/>
</dbReference>
<sequence>MNHPKRNFDVGVSTSGLREQYLNKEIFLKALPGLTDQEMLEVWRMWVAQGIPWAFREVPLSFEIMRTWLAGRLNVLPIEINLSGSARVGFSLSPKQLGKDFTAESDLDLFVVSASLFEKVEIDFHAWQKAVEAGRRLQGVYEAKNLQLILPDTLKRGFANVDYIPFDFDTSRVQGATWRIKALINSTANLQRFRKLSIRVYRDWSAVTVQARISLQKVRNQVHKT</sequence>
<dbReference type="STRING" id="401053.AciPR4_3372"/>
<dbReference type="OrthoDB" id="9153320at2"/>
<dbReference type="Proteomes" id="UP000006844">
    <property type="component" value="Chromosome"/>
</dbReference>
<dbReference type="RefSeq" id="WP_013569857.1">
    <property type="nucleotide sequence ID" value="NC_014963.1"/>
</dbReference>
<reference evidence="1 2" key="1">
    <citation type="journal article" date="2012" name="Stand. Genomic Sci.">
        <title>Complete genome sequence of Terriglobus saanensis type strain SP1PR4(T), an Acidobacteria from tundra soil.</title>
        <authorList>
            <person name="Rawat S.R."/>
            <person name="Mannisto M.K."/>
            <person name="Starovoytov V."/>
            <person name="Goodwin L."/>
            <person name="Nolan M."/>
            <person name="Hauser L."/>
            <person name="Land M."/>
            <person name="Davenport K.W."/>
            <person name="Woyke T."/>
            <person name="Haggblom M.M."/>
        </authorList>
    </citation>
    <scope>NUCLEOTIDE SEQUENCE</scope>
    <source>
        <strain evidence="2">ATCC BAA-1853 / DSM 23119 / SP1PR4</strain>
    </source>
</reference>
<evidence type="ECO:0000313" key="2">
    <source>
        <dbReference type="Proteomes" id="UP000006844"/>
    </source>
</evidence>
<dbReference type="KEGG" id="tsa:AciPR4_3372"/>
<keyword evidence="2" id="KW-1185">Reference proteome</keyword>